<proteinExistence type="predicted"/>
<evidence type="ECO:0000313" key="1">
    <source>
        <dbReference type="EMBL" id="QGU07625.1"/>
    </source>
</evidence>
<gene>
    <name evidence="1" type="ORF">COCCU_08505</name>
</gene>
<sequence length="375" mass="41131">MATFFRVARPVRGQEPSDVVRSFVFMANLAAQEITGETGSSVSAARVVQRLAGSTESDSLMVVMAESGPGMWEIDPDTGHSLLPSTLTEGFADVSEDYEYLGFLHLSIPLREDLAMVELECVLDAEFQPVPGERLTAEGSQVYQSLLAEGESLARTLGRKVIQLWQTHPVTEDPGAESFAEQLRAAGFLPDLVEVQGVIELFEVSRQSPILPADVGVDYFDSHLIPDSHLEGVLGLLYQASLDIPHGQLYLEPQRWTRERLAEAEARRLNTGLEVAYVVLSDAAGPVALSELHRHPASEPGTLEQGITVVSPRRRGQGLGRMVKHLALIQAMERWPWAERVYSSGGAQNAGMLHINRSLGMREISRGTAWQKILL</sequence>
<dbReference type="EMBL" id="CP046455">
    <property type="protein sequence ID" value="QGU07625.1"/>
    <property type="molecule type" value="Genomic_DNA"/>
</dbReference>
<dbReference type="SUPFAM" id="SSF55729">
    <property type="entry name" value="Acyl-CoA N-acyltransferases (Nat)"/>
    <property type="match status" value="1"/>
</dbReference>
<reference evidence="1 2" key="1">
    <citation type="submission" date="2019-11" db="EMBL/GenBank/DDBJ databases">
        <title>Complete genome sequence of Corynebacterium kalinowskii 1959, a novel Corynebacterium species isolated from soil of a small paddock in Vilsendorf, Germany.</title>
        <authorList>
            <person name="Schaffert L."/>
            <person name="Ruwe M."/>
            <person name="Milse J."/>
            <person name="Hanuschka K."/>
            <person name="Ortseifen V."/>
            <person name="Droste J."/>
            <person name="Brandt D."/>
            <person name="Schlueter L."/>
            <person name="Kutter Y."/>
            <person name="Vinke S."/>
            <person name="Viehoefer P."/>
            <person name="Jacob L."/>
            <person name="Luebke N.-C."/>
            <person name="Schulte-Berndt E."/>
            <person name="Hain C."/>
            <person name="Linder M."/>
            <person name="Schmidt P."/>
            <person name="Wollenschlaeger L."/>
            <person name="Luttermann T."/>
            <person name="Thieme E."/>
            <person name="Hassa J."/>
            <person name="Haak M."/>
            <person name="Wittchen M."/>
            <person name="Mentz A."/>
            <person name="Persicke M."/>
            <person name="Busche T."/>
            <person name="Ruckert C."/>
        </authorList>
    </citation>
    <scope>NUCLEOTIDE SEQUENCE [LARGE SCALE GENOMIC DNA]</scope>
    <source>
        <strain evidence="1 2">2039</strain>
    </source>
</reference>
<organism evidence="1 2">
    <name type="scientific">Corynebacterium occultum</name>
    <dbReference type="NCBI Taxonomy" id="2675219"/>
    <lineage>
        <taxon>Bacteria</taxon>
        <taxon>Bacillati</taxon>
        <taxon>Actinomycetota</taxon>
        <taxon>Actinomycetes</taxon>
        <taxon>Mycobacteriales</taxon>
        <taxon>Corynebacteriaceae</taxon>
        <taxon>Corynebacterium</taxon>
    </lineage>
</organism>
<dbReference type="Gene3D" id="3.40.630.30">
    <property type="match status" value="1"/>
</dbReference>
<dbReference type="KEGG" id="cok:COCCU_08505"/>
<keyword evidence="2" id="KW-1185">Reference proteome</keyword>
<dbReference type="InterPro" id="IPR016181">
    <property type="entry name" value="Acyl_CoA_acyltransferase"/>
</dbReference>
<evidence type="ECO:0000313" key="2">
    <source>
        <dbReference type="Proteomes" id="UP000424462"/>
    </source>
</evidence>
<accession>A0A6B8W8L1</accession>
<dbReference type="AlphaFoldDB" id="A0A6B8W8L1"/>
<dbReference type="Proteomes" id="UP000424462">
    <property type="component" value="Chromosome"/>
</dbReference>
<protein>
    <recommendedName>
        <fullName evidence="3">N-acetyltransferase domain-containing protein</fullName>
    </recommendedName>
</protein>
<name>A0A6B8W8L1_9CORY</name>
<dbReference type="RefSeq" id="WP_156231096.1">
    <property type="nucleotide sequence ID" value="NZ_CP046455.1"/>
</dbReference>
<evidence type="ECO:0008006" key="3">
    <source>
        <dbReference type="Google" id="ProtNLM"/>
    </source>
</evidence>